<organism evidence="1 2">
    <name type="scientific">Neoroseomonas lacus</name>
    <dbReference type="NCBI Taxonomy" id="287609"/>
    <lineage>
        <taxon>Bacteria</taxon>
        <taxon>Pseudomonadati</taxon>
        <taxon>Pseudomonadota</taxon>
        <taxon>Alphaproteobacteria</taxon>
        <taxon>Acetobacterales</taxon>
        <taxon>Acetobacteraceae</taxon>
        <taxon>Neoroseomonas</taxon>
    </lineage>
</organism>
<evidence type="ECO:0000313" key="2">
    <source>
        <dbReference type="Proteomes" id="UP000661507"/>
    </source>
</evidence>
<dbReference type="EMBL" id="BMKW01000005">
    <property type="protein sequence ID" value="GGJ16490.1"/>
    <property type="molecule type" value="Genomic_DNA"/>
</dbReference>
<proteinExistence type="predicted"/>
<name>A0A917KN32_9PROT</name>
<sequence length="129" mass="14071">MPRDPLATLAKLRTIDVQAAQRSLADARIALTAQQQATAVAEAALCAEPPEGVLFTYGAFLTRGLAVRQAQRDALARAEAAQEAVRDALARAREAEKVLGILRERRATVQRRLATRREQARLEDALTRG</sequence>
<dbReference type="Gene3D" id="1.10.287.1700">
    <property type="match status" value="1"/>
</dbReference>
<dbReference type="InterPro" id="IPR053716">
    <property type="entry name" value="Flag_assembly_chemotaxis_eff"/>
</dbReference>
<evidence type="ECO:0008006" key="3">
    <source>
        <dbReference type="Google" id="ProtNLM"/>
    </source>
</evidence>
<evidence type="ECO:0000313" key="1">
    <source>
        <dbReference type="EMBL" id="GGJ16490.1"/>
    </source>
</evidence>
<comment type="caution">
    <text evidence="1">The sequence shown here is derived from an EMBL/GenBank/DDBJ whole genome shotgun (WGS) entry which is preliminary data.</text>
</comment>
<keyword evidence="2" id="KW-1185">Reference proteome</keyword>
<reference evidence="1" key="2">
    <citation type="submission" date="2020-09" db="EMBL/GenBank/DDBJ databases">
        <authorList>
            <person name="Sun Q."/>
            <person name="Zhou Y."/>
        </authorList>
    </citation>
    <scope>NUCLEOTIDE SEQUENCE</scope>
    <source>
        <strain evidence="1">CGMCC 1.3617</strain>
    </source>
</reference>
<protein>
    <recommendedName>
        <fullName evidence="3">Flagellar FliJ protein</fullName>
    </recommendedName>
</protein>
<reference evidence="1" key="1">
    <citation type="journal article" date="2014" name="Int. J. Syst. Evol. Microbiol.">
        <title>Complete genome sequence of Corynebacterium casei LMG S-19264T (=DSM 44701T), isolated from a smear-ripened cheese.</title>
        <authorList>
            <consortium name="US DOE Joint Genome Institute (JGI-PGF)"/>
            <person name="Walter F."/>
            <person name="Albersmeier A."/>
            <person name="Kalinowski J."/>
            <person name="Ruckert C."/>
        </authorList>
    </citation>
    <scope>NUCLEOTIDE SEQUENCE</scope>
    <source>
        <strain evidence="1">CGMCC 1.3617</strain>
    </source>
</reference>
<dbReference type="Proteomes" id="UP000661507">
    <property type="component" value="Unassembled WGS sequence"/>
</dbReference>
<dbReference type="AlphaFoldDB" id="A0A917KN32"/>
<gene>
    <name evidence="1" type="ORF">GCM10011320_24850</name>
</gene>
<dbReference type="RefSeq" id="WP_188967362.1">
    <property type="nucleotide sequence ID" value="NZ_BMKW01000005.1"/>
</dbReference>
<accession>A0A917KN32</accession>